<evidence type="ECO:0000256" key="2">
    <source>
        <dbReference type="ARBA" id="ARBA00009074"/>
    </source>
</evidence>
<dbReference type="STRING" id="3821.A0A151RUT3"/>
<name>A0A151RUT3_CAJCA</name>
<keyword evidence="4 6" id="KW-1133">Transmembrane helix</keyword>
<dbReference type="PANTHER" id="PTHR31113:SF20">
    <property type="entry name" value="UPF0496 PROTEIN 2-RELATED"/>
    <property type="match status" value="1"/>
</dbReference>
<sequence length="290" mass="33391">MHLTEYLLEPHQEIVANMKVHRLLVDYFEASLESCRCCDTILQAIHQTRLAYAKVTNIIVKLSQTAPYYHNRSRNPILTQHSSLMLLQNNPLSIISPVQFRDIHDRYMTLLRRLTSKRGKIQRTLTIKRVCKKVGGIALVVSQSVLLVALLAFAVHSVIGLVAAPCIASLFGLVIRKKFRERVNGNSCVRLCEQLDVAAKGVYVLLNELDTMSRMVKRLDDEVEHWREVGNICVKNYKREILKRVAKEFQDNESNFLGMLEELEEHIYLCFLTVNRSRKSVMQEITRNQG</sequence>
<dbReference type="OMA" id="YCIINET"/>
<gene>
    <name evidence="7" type="ORF">KK1_032108</name>
</gene>
<dbReference type="Gramene" id="C.cajan_30731.t">
    <property type="protein sequence ID" value="C.cajan_30731.t.cds1"/>
    <property type="gene ID" value="C.cajan_30731"/>
</dbReference>
<dbReference type="GO" id="GO:0016020">
    <property type="term" value="C:membrane"/>
    <property type="evidence" value="ECO:0007669"/>
    <property type="project" value="UniProtKB-SubCell"/>
</dbReference>
<keyword evidence="5 6" id="KW-0472">Membrane</keyword>
<evidence type="ECO:0000313" key="8">
    <source>
        <dbReference type="Proteomes" id="UP000075243"/>
    </source>
</evidence>
<evidence type="ECO:0000256" key="4">
    <source>
        <dbReference type="ARBA" id="ARBA00022989"/>
    </source>
</evidence>
<accession>A0A151RUT3</accession>
<dbReference type="Proteomes" id="UP000075243">
    <property type="component" value="Unassembled WGS sequence"/>
</dbReference>
<comment type="subcellular location">
    <subcellularLocation>
        <location evidence="1">Membrane</location>
    </subcellularLocation>
</comment>
<keyword evidence="3 6" id="KW-0812">Transmembrane</keyword>
<dbReference type="InterPro" id="IPR007749">
    <property type="entry name" value="DUF677"/>
</dbReference>
<evidence type="ECO:0000256" key="6">
    <source>
        <dbReference type="SAM" id="Phobius"/>
    </source>
</evidence>
<proteinExistence type="inferred from homology"/>
<feature type="transmembrane region" description="Helical" evidence="6">
    <location>
        <begin position="158"/>
        <end position="175"/>
    </location>
</feature>
<reference evidence="7" key="1">
    <citation type="journal article" date="2012" name="Nat. Biotechnol.">
        <title>Draft genome sequence of pigeonpea (Cajanus cajan), an orphan legume crop of resource-poor farmers.</title>
        <authorList>
            <person name="Varshney R.K."/>
            <person name="Chen W."/>
            <person name="Li Y."/>
            <person name="Bharti A.K."/>
            <person name="Saxena R.K."/>
            <person name="Schlueter J.A."/>
            <person name="Donoghue M.T."/>
            <person name="Azam S."/>
            <person name="Fan G."/>
            <person name="Whaley A.M."/>
            <person name="Farmer A.D."/>
            <person name="Sheridan J."/>
            <person name="Iwata A."/>
            <person name="Tuteja R."/>
            <person name="Penmetsa R.V."/>
            <person name="Wu W."/>
            <person name="Upadhyaya H.D."/>
            <person name="Yang S.P."/>
            <person name="Shah T."/>
            <person name="Saxena K.B."/>
            <person name="Michael T."/>
            <person name="McCombie W.R."/>
            <person name="Yang B."/>
            <person name="Zhang G."/>
            <person name="Yang H."/>
            <person name="Wang J."/>
            <person name="Spillane C."/>
            <person name="Cook D.R."/>
            <person name="May G.D."/>
            <person name="Xu X."/>
            <person name="Jackson S.A."/>
        </authorList>
    </citation>
    <scope>NUCLEOTIDE SEQUENCE [LARGE SCALE GENOMIC DNA]</scope>
</reference>
<evidence type="ECO:0000256" key="3">
    <source>
        <dbReference type="ARBA" id="ARBA00022692"/>
    </source>
</evidence>
<dbReference type="AlphaFoldDB" id="A0A151RUT3"/>
<dbReference type="EMBL" id="KQ483562">
    <property type="protein sequence ID" value="KYP46305.1"/>
    <property type="molecule type" value="Genomic_DNA"/>
</dbReference>
<evidence type="ECO:0000256" key="5">
    <source>
        <dbReference type="ARBA" id="ARBA00023136"/>
    </source>
</evidence>
<evidence type="ECO:0000256" key="1">
    <source>
        <dbReference type="ARBA" id="ARBA00004370"/>
    </source>
</evidence>
<comment type="similarity">
    <text evidence="2">Belongs to the UPF0496 family.</text>
</comment>
<dbReference type="Pfam" id="PF05055">
    <property type="entry name" value="DUF677"/>
    <property type="match status" value="1"/>
</dbReference>
<protein>
    <submittedName>
        <fullName evidence="7">UPF0496 protein At1g20180 family</fullName>
    </submittedName>
</protein>
<keyword evidence="8" id="KW-1185">Reference proteome</keyword>
<dbReference type="PANTHER" id="PTHR31113">
    <property type="entry name" value="UPF0496 PROTEIN 3-RELATED"/>
    <property type="match status" value="1"/>
</dbReference>
<organism evidence="7 8">
    <name type="scientific">Cajanus cajan</name>
    <name type="common">Pigeon pea</name>
    <name type="synonym">Cajanus indicus</name>
    <dbReference type="NCBI Taxonomy" id="3821"/>
    <lineage>
        <taxon>Eukaryota</taxon>
        <taxon>Viridiplantae</taxon>
        <taxon>Streptophyta</taxon>
        <taxon>Embryophyta</taxon>
        <taxon>Tracheophyta</taxon>
        <taxon>Spermatophyta</taxon>
        <taxon>Magnoliopsida</taxon>
        <taxon>eudicotyledons</taxon>
        <taxon>Gunneridae</taxon>
        <taxon>Pentapetalae</taxon>
        <taxon>rosids</taxon>
        <taxon>fabids</taxon>
        <taxon>Fabales</taxon>
        <taxon>Fabaceae</taxon>
        <taxon>Papilionoideae</taxon>
        <taxon>50 kb inversion clade</taxon>
        <taxon>NPAAA clade</taxon>
        <taxon>indigoferoid/millettioid clade</taxon>
        <taxon>Phaseoleae</taxon>
        <taxon>Cajanus</taxon>
    </lineage>
</organism>
<evidence type="ECO:0000313" key="7">
    <source>
        <dbReference type="EMBL" id="KYP46305.1"/>
    </source>
</evidence>